<dbReference type="Proteomes" id="UP000800036">
    <property type="component" value="Unassembled WGS sequence"/>
</dbReference>
<dbReference type="OrthoDB" id="3497702at2759"/>
<reference evidence="2" key="1">
    <citation type="journal article" date="2020" name="Stud. Mycol.">
        <title>101 Dothideomycetes genomes: a test case for predicting lifestyles and emergence of pathogens.</title>
        <authorList>
            <person name="Haridas S."/>
            <person name="Albert R."/>
            <person name="Binder M."/>
            <person name="Bloem J."/>
            <person name="Labutti K."/>
            <person name="Salamov A."/>
            <person name="Andreopoulos B."/>
            <person name="Baker S."/>
            <person name="Barry K."/>
            <person name="Bills G."/>
            <person name="Bluhm B."/>
            <person name="Cannon C."/>
            <person name="Castanera R."/>
            <person name="Culley D."/>
            <person name="Daum C."/>
            <person name="Ezra D."/>
            <person name="Gonzalez J."/>
            <person name="Henrissat B."/>
            <person name="Kuo A."/>
            <person name="Liang C."/>
            <person name="Lipzen A."/>
            <person name="Lutzoni F."/>
            <person name="Magnuson J."/>
            <person name="Mondo S."/>
            <person name="Nolan M."/>
            <person name="Ohm R."/>
            <person name="Pangilinan J."/>
            <person name="Park H.-J."/>
            <person name="Ramirez L."/>
            <person name="Alfaro M."/>
            <person name="Sun H."/>
            <person name="Tritt A."/>
            <person name="Yoshinaga Y."/>
            <person name="Zwiers L.-H."/>
            <person name="Turgeon B."/>
            <person name="Goodwin S."/>
            <person name="Spatafora J."/>
            <person name="Crous P."/>
            <person name="Grigoriev I."/>
        </authorList>
    </citation>
    <scope>NUCLEOTIDE SEQUENCE</scope>
    <source>
        <strain evidence="2">CBS 107.79</strain>
    </source>
</reference>
<dbReference type="AlphaFoldDB" id="A0A6A5UWT2"/>
<evidence type="ECO:0000313" key="3">
    <source>
        <dbReference type="Proteomes" id="UP000800036"/>
    </source>
</evidence>
<gene>
    <name evidence="2" type="ORF">BU23DRAFT_572350</name>
</gene>
<sequence>MKLAPCTLLTTSVLAAASTITPSLDTTYQIRLSSSNRAINNTLVTVKDEAPANTSPNAMGTFSTGNPRYPYTFKFVHSHLSKVLYELQGTVRKTHLVLTGNQVALGLYDIPIGTDPKPAEDELTASDKFWVNEENGKMSLMAAERYTGDDSKLLSASSWRACKGDSEIDYTLYWYDGLNRLEDYVKGCEGGITLYVEEAQSAATTSGFLTGVTAPTATPTGYCPGGPAANSTATAGVKPTGSSTPFESSAGTVVAGSLVGLAGAVMAFLV</sequence>
<evidence type="ECO:0000256" key="1">
    <source>
        <dbReference type="SAM" id="SignalP"/>
    </source>
</evidence>
<proteinExistence type="predicted"/>
<feature type="signal peptide" evidence="1">
    <location>
        <begin position="1"/>
        <end position="17"/>
    </location>
</feature>
<dbReference type="EMBL" id="ML976720">
    <property type="protein sequence ID" value="KAF1968449.1"/>
    <property type="molecule type" value="Genomic_DNA"/>
</dbReference>
<protein>
    <submittedName>
        <fullName evidence="2">Uncharacterized protein</fullName>
    </submittedName>
</protein>
<accession>A0A6A5UWT2</accession>
<name>A0A6A5UWT2_9PLEO</name>
<evidence type="ECO:0000313" key="2">
    <source>
        <dbReference type="EMBL" id="KAF1968449.1"/>
    </source>
</evidence>
<feature type="chain" id="PRO_5025550117" evidence="1">
    <location>
        <begin position="18"/>
        <end position="270"/>
    </location>
</feature>
<organism evidence="2 3">
    <name type="scientific">Bimuria novae-zelandiae CBS 107.79</name>
    <dbReference type="NCBI Taxonomy" id="1447943"/>
    <lineage>
        <taxon>Eukaryota</taxon>
        <taxon>Fungi</taxon>
        <taxon>Dikarya</taxon>
        <taxon>Ascomycota</taxon>
        <taxon>Pezizomycotina</taxon>
        <taxon>Dothideomycetes</taxon>
        <taxon>Pleosporomycetidae</taxon>
        <taxon>Pleosporales</taxon>
        <taxon>Massarineae</taxon>
        <taxon>Didymosphaeriaceae</taxon>
        <taxon>Bimuria</taxon>
    </lineage>
</organism>
<keyword evidence="3" id="KW-1185">Reference proteome</keyword>
<keyword evidence="1" id="KW-0732">Signal</keyword>